<comment type="caution">
    <text evidence="2">The sequence shown here is derived from an EMBL/GenBank/DDBJ whole genome shotgun (WGS) entry which is preliminary data.</text>
</comment>
<dbReference type="Proteomes" id="UP000256269">
    <property type="component" value="Unassembled WGS sequence"/>
</dbReference>
<keyword evidence="1" id="KW-1133">Transmembrane helix</keyword>
<keyword evidence="1" id="KW-0812">Transmembrane</keyword>
<organism evidence="2 3">
    <name type="scientific">Kutzneria buriramensis</name>
    <dbReference type="NCBI Taxonomy" id="1045776"/>
    <lineage>
        <taxon>Bacteria</taxon>
        <taxon>Bacillati</taxon>
        <taxon>Actinomycetota</taxon>
        <taxon>Actinomycetes</taxon>
        <taxon>Pseudonocardiales</taxon>
        <taxon>Pseudonocardiaceae</taxon>
        <taxon>Kutzneria</taxon>
    </lineage>
</organism>
<dbReference type="RefSeq" id="WP_170217312.1">
    <property type="nucleotide sequence ID" value="NZ_CP144375.1"/>
</dbReference>
<keyword evidence="1" id="KW-0472">Membrane</keyword>
<keyword evidence="3" id="KW-1185">Reference proteome</keyword>
<feature type="transmembrane region" description="Helical" evidence="1">
    <location>
        <begin position="77"/>
        <end position="96"/>
    </location>
</feature>
<dbReference type="EMBL" id="QUNO01000001">
    <property type="protein sequence ID" value="REH55788.1"/>
    <property type="molecule type" value="Genomic_DNA"/>
</dbReference>
<sequence length="143" mass="15545">MTRVINLLYANLGLALLQAALTFVFYGQLVAYQAHGSAAAYSVFENTTWIRPVAVSLVSLIYVGIARNLRKGRRSTYIRVVVISVLGSLGLAWGISLGQFPIWMEILMALQALVLVALFVSAMRPSVRSQFGRKSNGNAQVAA</sequence>
<accession>A0A3E0IAN0</accession>
<feature type="transmembrane region" description="Helical" evidence="1">
    <location>
        <begin position="49"/>
        <end position="65"/>
    </location>
</feature>
<feature type="transmembrane region" description="Helical" evidence="1">
    <location>
        <begin position="102"/>
        <end position="123"/>
    </location>
</feature>
<evidence type="ECO:0000313" key="2">
    <source>
        <dbReference type="EMBL" id="REH55788.1"/>
    </source>
</evidence>
<dbReference type="AlphaFoldDB" id="A0A3E0IAN0"/>
<proteinExistence type="predicted"/>
<name>A0A3E0IAN0_9PSEU</name>
<evidence type="ECO:0000256" key="1">
    <source>
        <dbReference type="SAM" id="Phobius"/>
    </source>
</evidence>
<feature type="transmembrane region" description="Helical" evidence="1">
    <location>
        <begin position="7"/>
        <end position="29"/>
    </location>
</feature>
<protein>
    <submittedName>
        <fullName evidence="2">Uncharacterized protein</fullName>
    </submittedName>
</protein>
<gene>
    <name evidence="2" type="ORF">BCF44_101814</name>
</gene>
<reference evidence="2 3" key="1">
    <citation type="submission" date="2018-08" db="EMBL/GenBank/DDBJ databases">
        <title>Genomic Encyclopedia of Archaeal and Bacterial Type Strains, Phase II (KMG-II): from individual species to whole genera.</title>
        <authorList>
            <person name="Goeker M."/>
        </authorList>
    </citation>
    <scope>NUCLEOTIDE SEQUENCE [LARGE SCALE GENOMIC DNA]</scope>
    <source>
        <strain evidence="2 3">DSM 45791</strain>
    </source>
</reference>
<evidence type="ECO:0000313" key="3">
    <source>
        <dbReference type="Proteomes" id="UP000256269"/>
    </source>
</evidence>